<dbReference type="Proteomes" id="UP000005268">
    <property type="component" value="Chromosome"/>
</dbReference>
<protein>
    <submittedName>
        <fullName evidence="1">Uncharacterized protein</fullName>
    </submittedName>
</protein>
<evidence type="ECO:0000313" key="1">
    <source>
        <dbReference type="EMBL" id="AFK67358.1"/>
    </source>
</evidence>
<accession>I3UPD7</accession>
<dbReference type="AlphaFoldDB" id="I3UPD7"/>
<sequence>MFKVDARAVQGIQGSVSESDLLKCSTAQSGKRRPVCIQSMVVVGKFRVSDFRLRAEHSLGLAYRRKLERALPPFHARRAE</sequence>
<dbReference type="HOGENOM" id="CLU_2587072_0_0_6"/>
<name>I3UPD7_PSEPU</name>
<gene>
    <name evidence="1" type="ORF">YSA_01066</name>
</gene>
<dbReference type="EMBL" id="CP003588">
    <property type="protein sequence ID" value="AFK67358.1"/>
    <property type="molecule type" value="Genomic_DNA"/>
</dbReference>
<proteinExistence type="predicted"/>
<evidence type="ECO:0000313" key="2">
    <source>
        <dbReference type="Proteomes" id="UP000005268"/>
    </source>
</evidence>
<organism evidence="1 2">
    <name type="scientific">Pseudomonas putida ND6</name>
    <dbReference type="NCBI Taxonomy" id="231023"/>
    <lineage>
        <taxon>Bacteria</taxon>
        <taxon>Pseudomonadati</taxon>
        <taxon>Pseudomonadota</taxon>
        <taxon>Gammaproteobacteria</taxon>
        <taxon>Pseudomonadales</taxon>
        <taxon>Pseudomonadaceae</taxon>
        <taxon>Pseudomonas</taxon>
    </lineage>
</organism>
<reference evidence="1 2" key="1">
    <citation type="journal article" date="2012" name="J. Bacteriol.">
        <title>Complete Genome Sequence of the Naphthalene-Degrading Pseudomonas putida Strain ND6.</title>
        <authorList>
            <person name="Li S."/>
            <person name="Zhao H."/>
            <person name="Li Y."/>
            <person name="Niu S."/>
            <person name="Cai B."/>
        </authorList>
    </citation>
    <scope>NUCLEOTIDE SEQUENCE [LARGE SCALE GENOMIC DNA]</scope>
    <source>
        <strain evidence="1 2">ND6</strain>
    </source>
</reference>
<dbReference type="KEGG" id="ppi:YSA_01066"/>